<reference evidence="1 2" key="1">
    <citation type="submission" date="2015-12" db="EMBL/GenBank/DDBJ databases">
        <title>Serinicoccus chungangenesis strain CD08_5 genome sequencing and assembly.</title>
        <authorList>
            <person name="Chander A.M."/>
            <person name="Kaur G."/>
            <person name="Nair G.R."/>
            <person name="Dhawan D.K."/>
            <person name="Kochhar R.K."/>
            <person name="Mayilraj S."/>
            <person name="Bhadada S.K."/>
        </authorList>
    </citation>
    <scope>NUCLEOTIDE SEQUENCE [LARGE SCALE GENOMIC DNA]</scope>
    <source>
        <strain evidence="1 2">CD08_5</strain>
    </source>
</reference>
<dbReference type="Proteomes" id="UP000054837">
    <property type="component" value="Unassembled WGS sequence"/>
</dbReference>
<comment type="caution">
    <text evidence="1">The sequence shown here is derived from an EMBL/GenBank/DDBJ whole genome shotgun (WGS) entry which is preliminary data.</text>
</comment>
<dbReference type="EMBL" id="LQBL01000002">
    <property type="protein sequence ID" value="KUG59221.1"/>
    <property type="molecule type" value="Genomic_DNA"/>
</dbReference>
<accession>A0A0W8IH59</accession>
<evidence type="ECO:0000313" key="1">
    <source>
        <dbReference type="EMBL" id="KUG59221.1"/>
    </source>
</evidence>
<proteinExistence type="predicted"/>
<protein>
    <submittedName>
        <fullName evidence="1">Uncharacterized protein</fullName>
    </submittedName>
</protein>
<sequence>MVIEPDGHYVLDDPQGLVPTDLHVLVPDEVAGGLRPVAVTEDPETWARNLHTVLRTGYLVPVLLDADPGQTPA</sequence>
<gene>
    <name evidence="1" type="ORF">AVL62_05920</name>
</gene>
<organism evidence="1 2">
    <name type="scientific">Serinicoccus chungangensis</name>
    <dbReference type="NCBI Taxonomy" id="767452"/>
    <lineage>
        <taxon>Bacteria</taxon>
        <taxon>Bacillati</taxon>
        <taxon>Actinomycetota</taxon>
        <taxon>Actinomycetes</taxon>
        <taxon>Micrococcales</taxon>
        <taxon>Ornithinimicrobiaceae</taxon>
        <taxon>Serinicoccus</taxon>
    </lineage>
</organism>
<keyword evidence="2" id="KW-1185">Reference proteome</keyword>
<dbReference type="AlphaFoldDB" id="A0A0W8IH59"/>
<evidence type="ECO:0000313" key="2">
    <source>
        <dbReference type="Proteomes" id="UP000054837"/>
    </source>
</evidence>
<name>A0A0W8IH59_9MICO</name>